<evidence type="ECO:0000313" key="4">
    <source>
        <dbReference type="Proteomes" id="UP000271380"/>
    </source>
</evidence>
<proteinExistence type="predicted"/>
<sequence length="39" mass="4739">MDTKIFSLQKRRLRERRLTDKDSVVNHFFGVLVECRASW</sequence>
<dbReference type="Proteomes" id="UP000033457">
    <property type="component" value="Chromosome"/>
</dbReference>
<dbReference type="EMBL" id="CP011312">
    <property type="protein sequence ID" value="AKE41975.1"/>
    <property type="molecule type" value="Genomic_DNA"/>
</dbReference>
<reference evidence="1 3" key="1">
    <citation type="journal article" date="2015" name="Genome Announc.">
        <title>Complete Genome Sequence of Corynebacterium kutscheri DSM 20755, a Corynebacterial Type Strain with Remarkably Low G+C Content of Chromosomal DNA.</title>
        <authorList>
            <person name="Ruckert C."/>
            <person name="Albersmeier A."/>
            <person name="Winkler A."/>
            <person name="Tauch A."/>
        </authorList>
    </citation>
    <scope>NUCLEOTIDE SEQUENCE [LARGE SCALE GENOMIC DNA]</scope>
    <source>
        <strain evidence="1 3">DSM 20755</strain>
    </source>
</reference>
<accession>A0A0F6R1N6</accession>
<evidence type="ECO:0008006" key="5">
    <source>
        <dbReference type="Google" id="ProtNLM"/>
    </source>
</evidence>
<protein>
    <recommendedName>
        <fullName evidence="5">Transposase</fullName>
    </recommendedName>
</protein>
<dbReference type="AlphaFoldDB" id="A0A0F6R1N6"/>
<evidence type="ECO:0000313" key="3">
    <source>
        <dbReference type="Proteomes" id="UP000033457"/>
    </source>
</evidence>
<organism evidence="1 3">
    <name type="scientific">Corynebacterium kutscheri</name>
    <dbReference type="NCBI Taxonomy" id="35755"/>
    <lineage>
        <taxon>Bacteria</taxon>
        <taxon>Bacillati</taxon>
        <taxon>Actinomycetota</taxon>
        <taxon>Actinomycetes</taxon>
        <taxon>Mycobacteriales</taxon>
        <taxon>Corynebacteriaceae</taxon>
        <taxon>Corynebacterium</taxon>
    </lineage>
</organism>
<keyword evidence="3" id="KW-1185">Reference proteome</keyword>
<dbReference type="KEGG" id="cku:UL82_09175"/>
<evidence type="ECO:0000313" key="2">
    <source>
        <dbReference type="EMBL" id="VEH06242.1"/>
    </source>
</evidence>
<name>A0A0F6R1N6_9CORY</name>
<gene>
    <name evidence="2" type="ORF">NCTC949_01024</name>
    <name evidence="1" type="ORF">UL82_09175</name>
</gene>
<dbReference type="EMBL" id="LR134377">
    <property type="protein sequence ID" value="VEH06242.1"/>
    <property type="molecule type" value="Genomic_DNA"/>
</dbReference>
<dbReference type="Proteomes" id="UP000271380">
    <property type="component" value="Chromosome"/>
</dbReference>
<dbReference type="STRING" id="35755.UL82_09175"/>
<evidence type="ECO:0000313" key="1">
    <source>
        <dbReference type="EMBL" id="AKE41975.1"/>
    </source>
</evidence>
<reference evidence="2 4" key="2">
    <citation type="submission" date="2018-12" db="EMBL/GenBank/DDBJ databases">
        <authorList>
            <consortium name="Pathogen Informatics"/>
        </authorList>
    </citation>
    <scope>NUCLEOTIDE SEQUENCE [LARGE SCALE GENOMIC DNA]</scope>
    <source>
        <strain evidence="2 4">NCTC949</strain>
    </source>
</reference>
<dbReference type="HOGENOM" id="CLU_3308170_0_0_11"/>